<dbReference type="Proteomes" id="UP000583929">
    <property type="component" value="Unassembled WGS sequence"/>
</dbReference>
<evidence type="ECO:0000313" key="3">
    <source>
        <dbReference type="EMBL" id="KAF4377737.1"/>
    </source>
</evidence>
<proteinExistence type="predicted"/>
<sequence>MAEAIRIQGSNETGLKKPISKVQRRGLIGEILNFVAKFAFDSTFDSFPKLSNGIKHINKVEQEELKEDPFPLLPFNEKNKARDFKLMMEKKRQDDMNNIEKQHNISAANNVGESEALKKSSYENLLAKMEKIQGGMNEVKQQHKVSTKPAKELESSKKKPEEDMKAYDLQENKKMVFIRSRL</sequence>
<feature type="compositionally biased region" description="Basic and acidic residues" evidence="1">
    <location>
        <begin position="149"/>
        <end position="167"/>
    </location>
</feature>
<dbReference type="Proteomes" id="UP000525078">
    <property type="component" value="Unassembled WGS sequence"/>
</dbReference>
<evidence type="ECO:0000256" key="1">
    <source>
        <dbReference type="SAM" id="MobiDB-lite"/>
    </source>
</evidence>
<name>A0A7J6DPW0_CANSA</name>
<evidence type="ECO:0000313" key="5">
    <source>
        <dbReference type="Proteomes" id="UP000583929"/>
    </source>
</evidence>
<protein>
    <submittedName>
        <fullName evidence="2">Uncharacterized protein</fullName>
    </submittedName>
</protein>
<dbReference type="EMBL" id="JAATIP010000078">
    <property type="protein sequence ID" value="KAF4377737.1"/>
    <property type="molecule type" value="Genomic_DNA"/>
</dbReference>
<feature type="region of interest" description="Disordered" evidence="1">
    <location>
        <begin position="135"/>
        <end position="167"/>
    </location>
</feature>
<organism evidence="2 5">
    <name type="scientific">Cannabis sativa</name>
    <name type="common">Hemp</name>
    <name type="synonym">Marijuana</name>
    <dbReference type="NCBI Taxonomy" id="3483"/>
    <lineage>
        <taxon>Eukaryota</taxon>
        <taxon>Viridiplantae</taxon>
        <taxon>Streptophyta</taxon>
        <taxon>Embryophyta</taxon>
        <taxon>Tracheophyta</taxon>
        <taxon>Spermatophyta</taxon>
        <taxon>Magnoliopsida</taxon>
        <taxon>eudicotyledons</taxon>
        <taxon>Gunneridae</taxon>
        <taxon>Pentapetalae</taxon>
        <taxon>rosids</taxon>
        <taxon>fabids</taxon>
        <taxon>Rosales</taxon>
        <taxon>Cannabaceae</taxon>
        <taxon>Cannabis</taxon>
    </lineage>
</organism>
<accession>A0A7J6DPW0</accession>
<dbReference type="AlphaFoldDB" id="A0A7J6DPW0"/>
<keyword evidence="5" id="KW-1185">Reference proteome</keyword>
<evidence type="ECO:0000313" key="4">
    <source>
        <dbReference type="Proteomes" id="UP000525078"/>
    </source>
</evidence>
<evidence type="ECO:0000313" key="2">
    <source>
        <dbReference type="EMBL" id="KAF4348131.1"/>
    </source>
</evidence>
<reference evidence="4 5" key="1">
    <citation type="journal article" date="2020" name="bioRxiv">
        <title>Sequence and annotation of 42 cannabis genomes reveals extensive copy number variation in cannabinoid synthesis and pathogen resistance genes.</title>
        <authorList>
            <person name="Mckernan K.J."/>
            <person name="Helbert Y."/>
            <person name="Kane L.T."/>
            <person name="Ebling H."/>
            <person name="Zhang L."/>
            <person name="Liu B."/>
            <person name="Eaton Z."/>
            <person name="Mclaughlin S."/>
            <person name="Kingan S."/>
            <person name="Baybayan P."/>
            <person name="Concepcion G."/>
            <person name="Jordan M."/>
            <person name="Riva A."/>
            <person name="Barbazuk W."/>
            <person name="Harkins T."/>
        </authorList>
    </citation>
    <scope>NUCLEOTIDE SEQUENCE [LARGE SCALE GENOMIC DNA]</scope>
    <source>
        <strain evidence="4 5">cv. Jamaican Lion 4</strain>
        <strain evidence="2">Father</strain>
        <strain evidence="3">Mother</strain>
        <tissue evidence="2">Leaf</tissue>
    </source>
</reference>
<dbReference type="EMBL" id="JAATIQ010000727">
    <property type="protein sequence ID" value="KAF4348131.1"/>
    <property type="molecule type" value="Genomic_DNA"/>
</dbReference>
<gene>
    <name evidence="3" type="ORF">F8388_011490</name>
    <name evidence="2" type="ORF">G4B88_021919</name>
</gene>
<comment type="caution">
    <text evidence="2">The sequence shown here is derived from an EMBL/GenBank/DDBJ whole genome shotgun (WGS) entry which is preliminary data.</text>
</comment>